<keyword evidence="1" id="KW-0805">Transcription regulation</keyword>
<dbReference type="SMART" id="SM00530">
    <property type="entry name" value="HTH_XRE"/>
    <property type="match status" value="1"/>
</dbReference>
<protein>
    <submittedName>
        <fullName evidence="5">HTH-type transcriptional regulator</fullName>
    </submittedName>
</protein>
<dbReference type="RefSeq" id="WP_095102762.1">
    <property type="nucleotide sequence ID" value="NZ_JARXNH020000056.1"/>
</dbReference>
<keyword evidence="6" id="KW-1185">Reference proteome</keyword>
<dbReference type="Proteomes" id="UP001334005">
    <property type="component" value="Unassembled WGS sequence"/>
</dbReference>
<proteinExistence type="predicted"/>
<dbReference type="PANTHER" id="PTHR36511">
    <property type="entry name" value="MERR FAMILY BACTERIAL REGULATORY PROTEIN"/>
    <property type="match status" value="1"/>
</dbReference>
<sequence length="96" mass="11027">MEYKDPIFELLSSLEQIVFKDIPRATAPTRKPTAFSEFDRLRKGTGLKIDDFADAMGVSVAMVQEWESRRVKPSSTELKLMRLIQANSKLSRQIHE</sequence>
<evidence type="ECO:0000313" key="5">
    <source>
        <dbReference type="EMBL" id="MEK0249670.1"/>
    </source>
</evidence>
<dbReference type="PROSITE" id="PS50943">
    <property type="entry name" value="HTH_CROC1"/>
    <property type="match status" value="1"/>
</dbReference>
<keyword evidence="2" id="KW-0238">DNA-binding</keyword>
<keyword evidence="3" id="KW-0804">Transcription</keyword>
<dbReference type="SUPFAM" id="SSF47413">
    <property type="entry name" value="lambda repressor-like DNA-binding domains"/>
    <property type="match status" value="1"/>
</dbReference>
<dbReference type="Pfam" id="PF01381">
    <property type="entry name" value="HTH_3"/>
    <property type="match status" value="1"/>
</dbReference>
<dbReference type="InterPro" id="IPR010982">
    <property type="entry name" value="Lambda_DNA-bd_dom_sf"/>
</dbReference>
<comment type="caution">
    <text evidence="5">The sequence shown here is derived from an EMBL/GenBank/DDBJ whole genome shotgun (WGS) entry which is preliminary data.</text>
</comment>
<gene>
    <name evidence="5" type="ORF">QFI66_016410</name>
</gene>
<name>A0ABU8Z7W5_9ENTR</name>
<evidence type="ECO:0000313" key="6">
    <source>
        <dbReference type="Proteomes" id="UP001334005"/>
    </source>
</evidence>
<accession>A0ABU8Z7W5</accession>
<dbReference type="PANTHER" id="PTHR36511:SF6">
    <property type="entry name" value="TRANSCRIPTIONAL REGULATOR"/>
    <property type="match status" value="1"/>
</dbReference>
<dbReference type="InterPro" id="IPR001387">
    <property type="entry name" value="Cro/C1-type_HTH"/>
</dbReference>
<evidence type="ECO:0000256" key="2">
    <source>
        <dbReference type="ARBA" id="ARBA00023125"/>
    </source>
</evidence>
<reference evidence="5 6" key="1">
    <citation type="submission" date="2024-03" db="EMBL/GenBank/DDBJ databases">
        <title>Two novel Raoultella species associated with bleeding cankers of broadleaf hosts, Raoultella scottia sp. nov. and Raoultella lignicola sp. nov.</title>
        <authorList>
            <person name="Brady C.L."/>
        </authorList>
    </citation>
    <scope>NUCLEOTIDE SEQUENCE [LARGE SCALE GENOMIC DNA]</scope>
    <source>
        <strain evidence="5 6">BAC 10a-01-01</strain>
    </source>
</reference>
<dbReference type="CDD" id="cd00093">
    <property type="entry name" value="HTH_XRE"/>
    <property type="match status" value="1"/>
</dbReference>
<dbReference type="NCBIfam" id="NF007481">
    <property type="entry name" value="PRK10072.1"/>
    <property type="match status" value="1"/>
</dbReference>
<dbReference type="EMBL" id="JARXNH020000056">
    <property type="protein sequence ID" value="MEK0249670.1"/>
    <property type="molecule type" value="Genomic_DNA"/>
</dbReference>
<dbReference type="Gene3D" id="1.10.260.40">
    <property type="entry name" value="lambda repressor-like DNA-binding domains"/>
    <property type="match status" value="1"/>
</dbReference>
<organism evidence="5 6">
    <name type="scientific">Raoultella scottii</name>
    <dbReference type="NCBI Taxonomy" id="3040937"/>
    <lineage>
        <taxon>Bacteria</taxon>
        <taxon>Pseudomonadati</taxon>
        <taxon>Pseudomonadota</taxon>
        <taxon>Gammaproteobacteria</taxon>
        <taxon>Enterobacterales</taxon>
        <taxon>Enterobacteriaceae</taxon>
        <taxon>Klebsiella/Raoultella group</taxon>
        <taxon>Raoultella</taxon>
    </lineage>
</organism>
<evidence type="ECO:0000259" key="4">
    <source>
        <dbReference type="PROSITE" id="PS50943"/>
    </source>
</evidence>
<evidence type="ECO:0000256" key="3">
    <source>
        <dbReference type="ARBA" id="ARBA00023163"/>
    </source>
</evidence>
<dbReference type="InterPro" id="IPR052359">
    <property type="entry name" value="HTH-type_reg/antitoxin"/>
</dbReference>
<feature type="domain" description="HTH cro/C1-type" evidence="4">
    <location>
        <begin position="40"/>
        <end position="91"/>
    </location>
</feature>
<evidence type="ECO:0000256" key="1">
    <source>
        <dbReference type="ARBA" id="ARBA00023015"/>
    </source>
</evidence>